<reference evidence="6 7" key="1">
    <citation type="submission" date="2018-12" db="EMBL/GenBank/DDBJ databases">
        <title>Draft genome sequence of Xylaria grammica IHI A82.</title>
        <authorList>
            <person name="Buettner E."/>
            <person name="Kellner H."/>
        </authorList>
    </citation>
    <scope>NUCLEOTIDE SEQUENCE [LARGE SCALE GENOMIC DNA]</scope>
    <source>
        <strain evidence="6 7">IHI A82</strain>
    </source>
</reference>
<keyword evidence="2" id="KW-0456">Lyase</keyword>
<keyword evidence="7" id="KW-1185">Reference proteome</keyword>
<proteinExistence type="predicted"/>
<evidence type="ECO:0000259" key="5">
    <source>
        <dbReference type="Pfam" id="PF06094"/>
    </source>
</evidence>
<dbReference type="EMBL" id="RYZI01000889">
    <property type="protein sequence ID" value="RWA03209.1"/>
    <property type="molecule type" value="Genomic_DNA"/>
</dbReference>
<evidence type="ECO:0000256" key="1">
    <source>
        <dbReference type="ARBA" id="ARBA00012346"/>
    </source>
</evidence>
<evidence type="ECO:0000256" key="3">
    <source>
        <dbReference type="PIRSR" id="PIRSR617939-1"/>
    </source>
</evidence>
<dbReference type="PANTHER" id="PTHR12935:SF0">
    <property type="entry name" value="GAMMA-GLUTAMYLCYCLOTRANSFERASE"/>
    <property type="match status" value="1"/>
</dbReference>
<gene>
    <name evidence="6" type="ORF">EKO27_g11895</name>
</gene>
<dbReference type="InterPro" id="IPR017939">
    <property type="entry name" value="G-Glutamylcylcotransferase"/>
</dbReference>
<comment type="caution">
    <text evidence="6">The sequence shown here is derived from an EMBL/GenBank/DDBJ whole genome shotgun (WGS) entry which is preliminary data.</text>
</comment>
<dbReference type="InterPro" id="IPR013024">
    <property type="entry name" value="GGCT-like"/>
</dbReference>
<name>A0A439CM18_9PEZI</name>
<dbReference type="AlphaFoldDB" id="A0A439CM18"/>
<protein>
    <recommendedName>
        <fullName evidence="1">gamma-glutamylcyclotransferase</fullName>
        <ecNumber evidence="1">4.3.2.9</ecNumber>
    </recommendedName>
</protein>
<dbReference type="STRING" id="363999.A0A439CM18"/>
<dbReference type="Pfam" id="PF06094">
    <property type="entry name" value="GGACT"/>
    <property type="match status" value="1"/>
</dbReference>
<dbReference type="GO" id="GO:0003839">
    <property type="term" value="F:gamma-glutamylcyclotransferase activity"/>
    <property type="evidence" value="ECO:0007669"/>
    <property type="project" value="UniProtKB-EC"/>
</dbReference>
<evidence type="ECO:0000256" key="4">
    <source>
        <dbReference type="PIRSR" id="PIRSR617939-2"/>
    </source>
</evidence>
<organism evidence="6 7">
    <name type="scientific">Xylaria grammica</name>
    <dbReference type="NCBI Taxonomy" id="363999"/>
    <lineage>
        <taxon>Eukaryota</taxon>
        <taxon>Fungi</taxon>
        <taxon>Dikarya</taxon>
        <taxon>Ascomycota</taxon>
        <taxon>Pezizomycotina</taxon>
        <taxon>Sordariomycetes</taxon>
        <taxon>Xylariomycetidae</taxon>
        <taxon>Xylariales</taxon>
        <taxon>Xylariaceae</taxon>
        <taxon>Xylaria</taxon>
    </lineage>
</organism>
<dbReference type="Gene3D" id="3.10.490.10">
    <property type="entry name" value="Gamma-glutamyl cyclotransferase-like"/>
    <property type="match status" value="1"/>
</dbReference>
<feature type="domain" description="Gamma-glutamylcyclotransferase AIG2-like" evidence="5">
    <location>
        <begin position="12"/>
        <end position="91"/>
    </location>
</feature>
<dbReference type="EC" id="4.3.2.9" evidence="1"/>
<dbReference type="Proteomes" id="UP000286045">
    <property type="component" value="Unassembled WGS sequence"/>
</dbReference>
<dbReference type="PANTHER" id="PTHR12935">
    <property type="entry name" value="GAMMA-GLUTAMYLCYCLOTRANSFERASE"/>
    <property type="match status" value="1"/>
</dbReference>
<feature type="binding site" evidence="4">
    <location>
        <begin position="12"/>
        <end position="17"/>
    </location>
    <ligand>
        <name>substrate</name>
    </ligand>
</feature>
<dbReference type="InterPro" id="IPR036568">
    <property type="entry name" value="GGCT-like_sf"/>
</dbReference>
<sequence length="262" mass="28957">MSGAPTAPRQLYFAYGSNLWLKQMATRCPNSYYVGRAVLPDYRWLINERGFANIVPASGYTVHGLVYELGAGDEARLDRSEGVSKRAYSKDYLPLLLHRAPRALRIPTQSLVEDGGPERVIGALQLQRTSARKHRAYLHSKVLVYISYDYVAPGDPRTEYVDRMNYGIRDAIAMGVPEDFFQTALYPLLTARRPCTTLPVDSLCVPVVPQLYLHQKLGGVGLPATHAKAHHQNMGHTGTVIIRRPVGVHYGTGGMVASSPVP</sequence>
<dbReference type="SUPFAM" id="SSF110857">
    <property type="entry name" value="Gamma-glutamyl cyclotransferase-like"/>
    <property type="match status" value="1"/>
</dbReference>
<dbReference type="InterPro" id="IPR009288">
    <property type="entry name" value="AIG2-like_dom"/>
</dbReference>
<evidence type="ECO:0000256" key="2">
    <source>
        <dbReference type="ARBA" id="ARBA00023239"/>
    </source>
</evidence>
<accession>A0A439CM18</accession>
<evidence type="ECO:0000313" key="6">
    <source>
        <dbReference type="EMBL" id="RWA03209.1"/>
    </source>
</evidence>
<evidence type="ECO:0000313" key="7">
    <source>
        <dbReference type="Proteomes" id="UP000286045"/>
    </source>
</evidence>
<dbReference type="CDD" id="cd06661">
    <property type="entry name" value="GGCT_like"/>
    <property type="match status" value="1"/>
</dbReference>
<feature type="active site" description="Proton acceptor" evidence="3">
    <location>
        <position position="81"/>
    </location>
</feature>